<protein>
    <submittedName>
        <fullName evidence="2">Uncharacterized protein</fullName>
    </submittedName>
</protein>
<gene>
    <name evidence="2" type="ORF">GSF22_29015</name>
</gene>
<keyword evidence="3" id="KW-1185">Reference proteome</keyword>
<evidence type="ECO:0000313" key="3">
    <source>
        <dbReference type="Proteomes" id="UP000823521"/>
    </source>
</evidence>
<keyword evidence="1" id="KW-0812">Transmembrane</keyword>
<evidence type="ECO:0000313" key="2">
    <source>
        <dbReference type="EMBL" id="MBO4210004.1"/>
    </source>
</evidence>
<comment type="caution">
    <text evidence="2">The sequence shown here is derived from an EMBL/GenBank/DDBJ whole genome shotgun (WGS) entry which is preliminary data.</text>
</comment>
<dbReference type="EMBL" id="WVUH01000387">
    <property type="protein sequence ID" value="MBO4210004.1"/>
    <property type="molecule type" value="Genomic_DNA"/>
</dbReference>
<dbReference type="RefSeq" id="WP_208817114.1">
    <property type="nucleotide sequence ID" value="NZ_WVUH01000387.1"/>
</dbReference>
<sequence length="432" mass="45107">MALLTALQGVIVVAAKSERWAGHWANTSAAVGWATIWGCCIGSAATAWLVASARRHHYEHLIQASSRSCFAIYRSSLLTVALGSLVGYAVVLGYAVSTTGPRAMHGQLSAVELASTLAAVPLAIGLGGVAGRLVPALLAPIAAAVAPYVIYMLLVYADAYSGSVLFSDISLSDQVDRTYLSLPVELLLGRAVFWTAVGASLLCWAMLAGRAAYAATLVASFGLSAVLLTAGTRFEKPGEYEAVCFAGVPAICVDRAHEHLADEYVARIRSAAAVVPGFDFAATTVILVEGLAERAGQPHGEGSATARMLLVPVVKGNTSPAHQIDPTALDAAFGAAVFLDPCLRASGANGEAGVTDRLRMAVPLYAWWLAMRKAPLDGSNYPGELDVRSVLAEDAAYAAALDGFSRLPRADQAAWISANQDRISRCQALPLP</sequence>
<reference evidence="2 3" key="1">
    <citation type="submission" date="2019-12" db="EMBL/GenBank/DDBJ databases">
        <title>Whole genome sequencing of endophytic Actinobacterium Micromonospora sp. MPMI6T.</title>
        <authorList>
            <person name="Evv R."/>
            <person name="Podile A.R."/>
        </authorList>
    </citation>
    <scope>NUCLEOTIDE SEQUENCE [LARGE SCALE GENOMIC DNA]</scope>
    <source>
        <strain evidence="2 3">MPMI6</strain>
    </source>
</reference>
<keyword evidence="1" id="KW-1133">Transmembrane helix</keyword>
<feature type="transmembrane region" description="Helical" evidence="1">
    <location>
        <begin position="187"/>
        <end position="207"/>
    </location>
</feature>
<accession>A0ABS3W052</accession>
<feature type="transmembrane region" description="Helical" evidence="1">
    <location>
        <begin position="137"/>
        <end position="157"/>
    </location>
</feature>
<proteinExistence type="predicted"/>
<dbReference type="Proteomes" id="UP000823521">
    <property type="component" value="Unassembled WGS sequence"/>
</dbReference>
<feature type="transmembrane region" description="Helical" evidence="1">
    <location>
        <begin position="72"/>
        <end position="96"/>
    </location>
</feature>
<feature type="transmembrane region" description="Helical" evidence="1">
    <location>
        <begin position="30"/>
        <end position="51"/>
    </location>
</feature>
<evidence type="ECO:0000256" key="1">
    <source>
        <dbReference type="SAM" id="Phobius"/>
    </source>
</evidence>
<keyword evidence="1" id="KW-0472">Membrane</keyword>
<feature type="transmembrane region" description="Helical" evidence="1">
    <location>
        <begin position="214"/>
        <end position="234"/>
    </location>
</feature>
<organism evidence="2 3">
    <name type="scientific">Micromonospora echinofusca</name>
    <dbReference type="NCBI Taxonomy" id="47858"/>
    <lineage>
        <taxon>Bacteria</taxon>
        <taxon>Bacillati</taxon>
        <taxon>Actinomycetota</taxon>
        <taxon>Actinomycetes</taxon>
        <taxon>Micromonosporales</taxon>
        <taxon>Micromonosporaceae</taxon>
        <taxon>Micromonospora</taxon>
    </lineage>
</organism>
<feature type="transmembrane region" description="Helical" evidence="1">
    <location>
        <begin position="108"/>
        <end position="130"/>
    </location>
</feature>
<name>A0ABS3W052_MICEH</name>